<dbReference type="InterPro" id="IPR009081">
    <property type="entry name" value="PP-bd_ACP"/>
</dbReference>
<dbReference type="InterPro" id="IPR050091">
    <property type="entry name" value="PKS_NRPS_Biosynth_Enz"/>
</dbReference>
<reference evidence="9 10" key="1">
    <citation type="submission" date="2020-04" db="EMBL/GenBank/DDBJ databases">
        <title>MicrobeNet Type strains.</title>
        <authorList>
            <person name="Nicholson A.C."/>
        </authorList>
    </citation>
    <scope>NUCLEOTIDE SEQUENCE [LARGE SCALE GENOMIC DNA]</scope>
    <source>
        <strain evidence="9 10">DSM 44445</strain>
    </source>
</reference>
<evidence type="ECO:0000256" key="4">
    <source>
        <dbReference type="ARBA" id="ARBA00023315"/>
    </source>
</evidence>
<feature type="region of interest" description="N-terminal hotdog fold" evidence="5">
    <location>
        <begin position="900"/>
        <end position="1022"/>
    </location>
</feature>
<evidence type="ECO:0000256" key="1">
    <source>
        <dbReference type="ARBA" id="ARBA00022450"/>
    </source>
</evidence>
<dbReference type="InterPro" id="IPR042104">
    <property type="entry name" value="PKS_dehydratase_sf"/>
</dbReference>
<dbReference type="SMART" id="SM00825">
    <property type="entry name" value="PKS_KS"/>
    <property type="match status" value="1"/>
</dbReference>
<dbReference type="Pfam" id="PF14765">
    <property type="entry name" value="PS-DH"/>
    <property type="match status" value="1"/>
</dbReference>
<dbReference type="GO" id="GO:0006633">
    <property type="term" value="P:fatty acid biosynthetic process"/>
    <property type="evidence" value="ECO:0007669"/>
    <property type="project" value="InterPro"/>
</dbReference>
<dbReference type="EMBL" id="JAAXPE010000025">
    <property type="protein sequence ID" value="NKY88124.1"/>
    <property type="molecule type" value="Genomic_DNA"/>
</dbReference>
<dbReference type="InterPro" id="IPR013968">
    <property type="entry name" value="PKS_KR"/>
</dbReference>
<evidence type="ECO:0000259" key="8">
    <source>
        <dbReference type="PROSITE" id="PS52019"/>
    </source>
</evidence>
<dbReference type="InterPro" id="IPR032821">
    <property type="entry name" value="PKS_assoc"/>
</dbReference>
<dbReference type="Pfam" id="PF00550">
    <property type="entry name" value="PP-binding"/>
    <property type="match status" value="1"/>
</dbReference>
<dbReference type="Pfam" id="PF00109">
    <property type="entry name" value="ketoacyl-synt"/>
    <property type="match status" value="1"/>
</dbReference>
<dbReference type="SMART" id="SM00826">
    <property type="entry name" value="PKS_DH"/>
    <property type="match status" value="1"/>
</dbReference>
<keyword evidence="2" id="KW-0597">Phosphoprotein</keyword>
<dbReference type="PROSITE" id="PS52004">
    <property type="entry name" value="KS3_2"/>
    <property type="match status" value="1"/>
</dbReference>
<dbReference type="InterPro" id="IPR016035">
    <property type="entry name" value="Acyl_Trfase/lysoPLipase"/>
</dbReference>
<dbReference type="Gene3D" id="3.40.47.10">
    <property type="match status" value="1"/>
</dbReference>
<keyword evidence="4" id="KW-0012">Acyltransferase</keyword>
<feature type="domain" description="Ketosynthase family 3 (KS3)" evidence="7">
    <location>
        <begin position="32"/>
        <end position="453"/>
    </location>
</feature>
<dbReference type="InterPro" id="IPR014043">
    <property type="entry name" value="Acyl_transferase_dom"/>
</dbReference>
<dbReference type="InterPro" id="IPR001227">
    <property type="entry name" value="Ac_transferase_dom_sf"/>
</dbReference>
<dbReference type="InterPro" id="IPR016039">
    <property type="entry name" value="Thiolase-like"/>
</dbReference>
<evidence type="ECO:0000313" key="10">
    <source>
        <dbReference type="Proteomes" id="UP000523447"/>
    </source>
</evidence>
<dbReference type="Pfam" id="PF22953">
    <property type="entry name" value="SpnB_Rossmann"/>
    <property type="match status" value="1"/>
</dbReference>
<feature type="active site" description="Proton donor; for dehydratase activity" evidence="5">
    <location>
        <position position="1095"/>
    </location>
</feature>
<evidence type="ECO:0000313" key="9">
    <source>
        <dbReference type="EMBL" id="NKY88124.1"/>
    </source>
</evidence>
<dbReference type="GO" id="GO:0031177">
    <property type="term" value="F:phosphopantetheine binding"/>
    <property type="evidence" value="ECO:0007669"/>
    <property type="project" value="InterPro"/>
</dbReference>
<dbReference type="Proteomes" id="UP000523447">
    <property type="component" value="Unassembled WGS sequence"/>
</dbReference>
<dbReference type="InterPro" id="IPR049551">
    <property type="entry name" value="PKS_DH_C"/>
</dbReference>
<dbReference type="SMART" id="SM00827">
    <property type="entry name" value="PKS_AT"/>
    <property type="match status" value="1"/>
</dbReference>
<feature type="domain" description="PKS/mFAS DH" evidence="8">
    <location>
        <begin position="900"/>
        <end position="1170"/>
    </location>
</feature>
<feature type="active site" description="Proton acceptor; for dehydratase activity" evidence="5">
    <location>
        <position position="932"/>
    </location>
</feature>
<dbReference type="Gene3D" id="3.30.70.3290">
    <property type="match status" value="1"/>
</dbReference>
<dbReference type="SUPFAM" id="SSF47336">
    <property type="entry name" value="ACP-like"/>
    <property type="match status" value="1"/>
</dbReference>
<sequence>MDREAKTLDYLKRLTLELQTARRRLERYDELHGPIAIVGVGCRFPGGVASRHELWDLVTSGRDVVGEFPTDRGWDTDLFDPDPEAPRKTYARSAGFLYDAAEFDAGFFGIGPREAMAMDPQQRILLEVAWEALEDAWIDPMSLRGTATGVFAGVGGCVYGVQNDHEFEGYRLSGTLASVVAGRVAYALGLEGPAVSVDTACSSSLVAVHQACQALRSGECALALVGGITVHNVTIMFTEFARQRGLSPDGRCRSFGAAADGVGWAEGAGMLVLERLSDARAAGRRVLGVVRGSAVNSDGASNGMTAPNGRSQVRVIRAALANAGLSPGDVDAVEGHGTGTTLGDPIEVQALLSAYGPDRDRPLWLGSVKSNVGHTMAASGVAGVIKVVEAMRHGVLPRTLHAENPTPHVDWDSGAVKLLTEARQWPSSAGRPRRAGVSSFGLSGTNAHIILEEAPDGADGGDPGSVAAPDGPALPVVAWVISGRSPGAAAGQLDRLWKWLAAHPEPTAADIAVSLAGRAALEYRAVVVGEDRHELLGRLDGLAGGRGPSGETVFVFPGQGAQYPAMGRELYETFPVFADTLREICDPAWLFDPGTDPDATDNTQLSVFAIEVALFRLLESWGVTPDLVLGHSVGEIAAAHVAGVLSLPDAVRLVRARGRLMAALPPGGAMLAVDLGADAIGDLPAAVSVAAVNGPESVVVSGPQADIAELERRWDGRRCRRLRVSHAFHSALMDPILGEFAAVCAELDWHAPGPTMVSTVTGRVESELFTDPGYWVRQVRETVRFADAVETALSAGAARFVEVGPGASTSAVIADIAGRTSESAVAVIPLLRQRDPEARSLLTGLGRLWTANGTVDWRRVLARSGGRRVDLPTYAFQRQHFWLQPSHSARADAGLASLPHPVLTALVVEPDTGGLRCTGRLSVADQPWLADHRIAGHLLFPATGFAELAAAAAAEAGCDSVRELILREPLVIPDHGEVAVQVVVRGEDGTRTRQFEIYAARDHNGPWTRHAEGLLAEDAAEPTAPELPAWPPAGAVEIAVDDLHERLAAAGYEYGPAFRGLHRVFTRGDDLFAEARLTGNTSAADRFVLHPGLFDTVLHALAADGPDAGATPLVPFVWEGIAARSTGHTTVRARIRGRERAAVDIFDEGGLPVLSARSLLLRPAAAAAAEPAIERILHTVEWQPTGRIDPTPMSWAGWSPDTPDPAAPEVVVYEFRCAAEEADQAAAVREATTGVLRMLQAAIGDPRYARTRFVVVTRGAVVGPDHVVTDPVAAAIWGLVRSAQNEEPGRFVLADIDVAVDDGVIAALVGAGEPQVLLRDNEFRVPRLIPAPSIGAGGASPLADRRRAGTEPAALDGAVLITGGTGVLGAAVARHLVAVHGVRDLVLTSRRGDGASGATELATDLAAAGARVRIESCDVSDPAAVERLITTVAADGRLAGVVHAAGVLDDGIVTTLTPERLGAVLAPKVAGAWNLHRATRAFELSLFVLFSSAAGVLGAPGQGNYAAANSYLDALASYRRARGLPALSLAWGPWAGPGGMAGRVDETARRRTARGGIGELEPAAALAAFDAAVRSGNDLVVPIRVNLAAAESDRPVPPILSALVPARRRASGTGAPVRAIDLAGLPPDQRRVRIMDLIRGSAAVVLGHTGPQAIPPDRSFQELGFDSLGAIEFRNRIRAASGVDLPATVIFDYPTPQAIGEYLTGRFPDGTDASDLSEDERIRATIASIPVQRLRSAGLLDPLLDLAAGADPSHPGRDDRADRIRDMDSDSLVRLLLGESDSEGAS</sequence>
<evidence type="ECO:0000259" key="7">
    <source>
        <dbReference type="PROSITE" id="PS52004"/>
    </source>
</evidence>
<evidence type="ECO:0000259" key="6">
    <source>
        <dbReference type="PROSITE" id="PS50075"/>
    </source>
</evidence>
<dbReference type="SUPFAM" id="SSF53901">
    <property type="entry name" value="Thiolase-like"/>
    <property type="match status" value="1"/>
</dbReference>
<dbReference type="InterPro" id="IPR036291">
    <property type="entry name" value="NAD(P)-bd_dom_sf"/>
</dbReference>
<gene>
    <name evidence="9" type="ORF">HGA07_21180</name>
</gene>
<dbReference type="FunFam" id="3.40.47.10:FF:000019">
    <property type="entry name" value="Polyketide synthase type I"/>
    <property type="match status" value="1"/>
</dbReference>
<dbReference type="InterPro" id="IPR014030">
    <property type="entry name" value="Ketoacyl_synth_N"/>
</dbReference>
<dbReference type="Gene3D" id="1.10.1200.10">
    <property type="entry name" value="ACP-like"/>
    <property type="match status" value="1"/>
</dbReference>
<dbReference type="InterPro" id="IPR020841">
    <property type="entry name" value="PKS_Beta-ketoAc_synthase_dom"/>
</dbReference>
<accession>A0A7X6M1M1</accession>
<dbReference type="InterPro" id="IPR020806">
    <property type="entry name" value="PKS_PP-bd"/>
</dbReference>
<dbReference type="Gene3D" id="3.40.50.720">
    <property type="entry name" value="NAD(P)-binding Rossmann-like Domain"/>
    <property type="match status" value="1"/>
</dbReference>
<dbReference type="Pfam" id="PF02801">
    <property type="entry name" value="Ketoacyl-synt_C"/>
    <property type="match status" value="1"/>
</dbReference>
<dbReference type="CDD" id="cd08956">
    <property type="entry name" value="KR_3_FAS_SDR_x"/>
    <property type="match status" value="1"/>
</dbReference>
<dbReference type="InterPro" id="IPR049552">
    <property type="entry name" value="PKS_DH_N"/>
</dbReference>
<dbReference type="SMART" id="SM01294">
    <property type="entry name" value="PKS_PP_betabranch"/>
    <property type="match status" value="1"/>
</dbReference>
<keyword evidence="10" id="KW-1185">Reference proteome</keyword>
<comment type="caution">
    <text evidence="9">The sequence shown here is derived from an EMBL/GenBank/DDBJ whole genome shotgun (WGS) entry which is preliminary data.</text>
</comment>
<dbReference type="SUPFAM" id="SSF52151">
    <property type="entry name" value="FabD/lysophospholipase-like"/>
    <property type="match status" value="1"/>
</dbReference>
<dbReference type="PROSITE" id="PS00606">
    <property type="entry name" value="KS3_1"/>
    <property type="match status" value="1"/>
</dbReference>
<dbReference type="InterPro" id="IPR049900">
    <property type="entry name" value="PKS_mFAS_DH"/>
</dbReference>
<feature type="domain" description="Carrier" evidence="6">
    <location>
        <begin position="1632"/>
        <end position="1707"/>
    </location>
</feature>
<dbReference type="PROSITE" id="PS52019">
    <property type="entry name" value="PKS_MFAS_DH"/>
    <property type="match status" value="1"/>
</dbReference>
<dbReference type="Gene3D" id="3.40.366.10">
    <property type="entry name" value="Malonyl-Coenzyme A Acyl Carrier Protein, domain 2"/>
    <property type="match status" value="1"/>
</dbReference>
<keyword evidence="3" id="KW-0808">Transferase</keyword>
<dbReference type="InterPro" id="IPR036736">
    <property type="entry name" value="ACP-like_sf"/>
</dbReference>
<dbReference type="PANTHER" id="PTHR43775:SF51">
    <property type="entry name" value="INACTIVE PHENOLPHTHIOCEROL SYNTHESIS POLYKETIDE SYNTHASE TYPE I PKS1-RELATED"/>
    <property type="match status" value="1"/>
</dbReference>
<proteinExistence type="predicted"/>
<dbReference type="CDD" id="cd00833">
    <property type="entry name" value="PKS"/>
    <property type="match status" value="1"/>
</dbReference>
<name>A0A7X6M1M1_9NOCA</name>
<dbReference type="SUPFAM" id="SSF51735">
    <property type="entry name" value="NAD(P)-binding Rossmann-fold domains"/>
    <property type="match status" value="2"/>
</dbReference>
<dbReference type="GO" id="GO:0004315">
    <property type="term" value="F:3-oxoacyl-[acyl-carrier-protein] synthase activity"/>
    <property type="evidence" value="ECO:0007669"/>
    <property type="project" value="InterPro"/>
</dbReference>
<dbReference type="Pfam" id="PF08659">
    <property type="entry name" value="KR"/>
    <property type="match status" value="1"/>
</dbReference>
<organism evidence="9 10">
    <name type="scientific">Nocardia veterana</name>
    <dbReference type="NCBI Taxonomy" id="132249"/>
    <lineage>
        <taxon>Bacteria</taxon>
        <taxon>Bacillati</taxon>
        <taxon>Actinomycetota</taxon>
        <taxon>Actinomycetes</taxon>
        <taxon>Mycobacteriales</taxon>
        <taxon>Nocardiaceae</taxon>
        <taxon>Nocardia</taxon>
    </lineage>
</organism>
<dbReference type="InterPro" id="IPR018201">
    <property type="entry name" value="Ketoacyl_synth_AS"/>
</dbReference>
<keyword evidence="1" id="KW-0596">Phosphopantetheine</keyword>
<dbReference type="SMART" id="SM00823">
    <property type="entry name" value="PKS_PP"/>
    <property type="match status" value="1"/>
</dbReference>
<dbReference type="InterPro" id="IPR014031">
    <property type="entry name" value="Ketoacyl_synth_C"/>
</dbReference>
<dbReference type="InterPro" id="IPR016036">
    <property type="entry name" value="Malonyl_transacylase_ACP-bd"/>
</dbReference>
<dbReference type="InterPro" id="IPR020807">
    <property type="entry name" value="PKS_DH"/>
</dbReference>
<dbReference type="InterPro" id="IPR057326">
    <property type="entry name" value="KR_dom"/>
</dbReference>
<dbReference type="PROSITE" id="PS50075">
    <property type="entry name" value="CARRIER"/>
    <property type="match status" value="1"/>
</dbReference>
<dbReference type="Pfam" id="PF21089">
    <property type="entry name" value="PKS_DH_N"/>
    <property type="match status" value="1"/>
</dbReference>
<dbReference type="SUPFAM" id="SSF55048">
    <property type="entry name" value="Probable ACP-binding domain of malonyl-CoA ACP transacylase"/>
    <property type="match status" value="1"/>
</dbReference>
<dbReference type="RefSeq" id="WP_040719492.1">
    <property type="nucleotide sequence ID" value="NZ_JAAXPE010000025.1"/>
</dbReference>
<evidence type="ECO:0000256" key="2">
    <source>
        <dbReference type="ARBA" id="ARBA00022553"/>
    </source>
</evidence>
<feature type="region of interest" description="C-terminal hotdog fold" evidence="5">
    <location>
        <begin position="1035"/>
        <end position="1170"/>
    </location>
</feature>
<dbReference type="InterPro" id="IPR055123">
    <property type="entry name" value="SpnB-like_Rossmann"/>
</dbReference>
<dbReference type="SMART" id="SM00822">
    <property type="entry name" value="PKS_KR"/>
    <property type="match status" value="1"/>
</dbReference>
<evidence type="ECO:0000256" key="5">
    <source>
        <dbReference type="PROSITE-ProRule" id="PRU01363"/>
    </source>
</evidence>
<dbReference type="Gene3D" id="3.10.129.110">
    <property type="entry name" value="Polyketide synthase dehydratase"/>
    <property type="match status" value="1"/>
</dbReference>
<dbReference type="Pfam" id="PF00698">
    <property type="entry name" value="Acyl_transf_1"/>
    <property type="match status" value="1"/>
</dbReference>
<protein>
    <submittedName>
        <fullName evidence="9">Type I polyketide synthase</fullName>
    </submittedName>
</protein>
<evidence type="ECO:0000256" key="3">
    <source>
        <dbReference type="ARBA" id="ARBA00022679"/>
    </source>
</evidence>
<dbReference type="GO" id="GO:0004312">
    <property type="term" value="F:fatty acid synthase activity"/>
    <property type="evidence" value="ECO:0007669"/>
    <property type="project" value="TreeGrafter"/>
</dbReference>
<dbReference type="Pfam" id="PF16197">
    <property type="entry name" value="KAsynt_C_assoc"/>
    <property type="match status" value="1"/>
</dbReference>
<dbReference type="PANTHER" id="PTHR43775">
    <property type="entry name" value="FATTY ACID SYNTHASE"/>
    <property type="match status" value="1"/>
</dbReference>